<protein>
    <submittedName>
        <fullName evidence="1">Glyoxalase-like domain protein</fullName>
    </submittedName>
</protein>
<dbReference type="AlphaFoldDB" id="A0A1J5RW90"/>
<gene>
    <name evidence="1" type="ORF">GALL_256890</name>
</gene>
<name>A0A1J5RW90_9ZZZZ</name>
<dbReference type="InterPro" id="IPR029068">
    <property type="entry name" value="Glyas_Bleomycin-R_OHBP_Dase"/>
</dbReference>
<dbReference type="SUPFAM" id="SSF54593">
    <property type="entry name" value="Glyoxalase/Bleomycin resistance protein/Dihydroxybiphenyl dioxygenase"/>
    <property type="match status" value="1"/>
</dbReference>
<evidence type="ECO:0000313" key="1">
    <source>
        <dbReference type="EMBL" id="OIQ92389.1"/>
    </source>
</evidence>
<reference evidence="1" key="1">
    <citation type="submission" date="2016-10" db="EMBL/GenBank/DDBJ databases">
        <title>Sequence of Gallionella enrichment culture.</title>
        <authorList>
            <person name="Poehlein A."/>
            <person name="Muehling M."/>
            <person name="Daniel R."/>
        </authorList>
    </citation>
    <scope>NUCLEOTIDE SEQUENCE</scope>
</reference>
<sequence length="245" mass="24721">MPHPAPHLDGLILAVADADAAAALFTRLGFAVTARQGYGEILFAAGRLLLVPAADGRTRLAAVDLAAADPALVAASLAAAGVGPGPARPGPDGAPRFELPAAAAPGLNARLAARRAAAMVPAHDNGVSGLASLTLLLERPEEAMPAYDRLFGAFAATPTDDMVTVHGGGPLLFLVDEDGFDHLHANLAIRLPPAPALAAAAFAVPDLEALAARLTAAGFTPRRAGPTLSLPPEQMLGLGLEFVQG</sequence>
<dbReference type="Gene3D" id="3.10.180.10">
    <property type="entry name" value="2,3-Dihydroxybiphenyl 1,2-Dioxygenase, domain 1"/>
    <property type="match status" value="1"/>
</dbReference>
<organism evidence="1">
    <name type="scientific">mine drainage metagenome</name>
    <dbReference type="NCBI Taxonomy" id="410659"/>
    <lineage>
        <taxon>unclassified sequences</taxon>
        <taxon>metagenomes</taxon>
        <taxon>ecological metagenomes</taxon>
    </lineage>
</organism>
<comment type="caution">
    <text evidence="1">The sequence shown here is derived from an EMBL/GenBank/DDBJ whole genome shotgun (WGS) entry which is preliminary data.</text>
</comment>
<proteinExistence type="predicted"/>
<dbReference type="EMBL" id="MLJW01000233">
    <property type="protein sequence ID" value="OIQ92389.1"/>
    <property type="molecule type" value="Genomic_DNA"/>
</dbReference>
<accession>A0A1J5RW90</accession>